<reference evidence="2 3" key="1">
    <citation type="journal article" date="2016" name="Genome Biol. Evol.">
        <title>Divergent and convergent evolution of fungal pathogenicity.</title>
        <authorList>
            <person name="Shang Y."/>
            <person name="Xiao G."/>
            <person name="Zheng P."/>
            <person name="Cen K."/>
            <person name="Zhan S."/>
            <person name="Wang C."/>
        </authorList>
    </citation>
    <scope>NUCLEOTIDE SEQUENCE [LARGE SCALE GENOMIC DNA]</scope>
    <source>
        <strain evidence="2 3">RCEF 3172</strain>
    </source>
</reference>
<evidence type="ECO:0000259" key="1">
    <source>
        <dbReference type="Pfam" id="PF03061"/>
    </source>
</evidence>
<dbReference type="EMBL" id="AZHA01000033">
    <property type="protein sequence ID" value="OAA36928.1"/>
    <property type="molecule type" value="Genomic_DNA"/>
</dbReference>
<dbReference type="AlphaFoldDB" id="A0A166YI19"/>
<gene>
    <name evidence="2" type="ORF">BBO_07903</name>
</gene>
<comment type="caution">
    <text evidence="2">The sequence shown here is derived from an EMBL/GenBank/DDBJ whole genome shotgun (WGS) entry which is preliminary data.</text>
</comment>
<dbReference type="Pfam" id="PF03061">
    <property type="entry name" value="4HBT"/>
    <property type="match status" value="1"/>
</dbReference>
<dbReference type="CDD" id="cd03443">
    <property type="entry name" value="PaaI_thioesterase"/>
    <property type="match status" value="1"/>
</dbReference>
<evidence type="ECO:0000313" key="2">
    <source>
        <dbReference type="EMBL" id="OAA36928.1"/>
    </source>
</evidence>
<dbReference type="PANTHER" id="PTHR47260:SF3">
    <property type="entry name" value="THIOESTERASE FAMILY PROTEIN (AFU_ORTHOLOGUE AFUA_7G03960)"/>
    <property type="match status" value="1"/>
</dbReference>
<proteinExistence type="predicted"/>
<dbReference type="InterPro" id="IPR052061">
    <property type="entry name" value="PTE-AB_protein"/>
</dbReference>
<dbReference type="Gene3D" id="3.10.129.10">
    <property type="entry name" value="Hotdog Thioesterase"/>
    <property type="match status" value="1"/>
</dbReference>
<organism evidence="2 3">
    <name type="scientific">Beauveria brongniartii RCEF 3172</name>
    <dbReference type="NCBI Taxonomy" id="1081107"/>
    <lineage>
        <taxon>Eukaryota</taxon>
        <taxon>Fungi</taxon>
        <taxon>Dikarya</taxon>
        <taxon>Ascomycota</taxon>
        <taxon>Pezizomycotina</taxon>
        <taxon>Sordariomycetes</taxon>
        <taxon>Hypocreomycetidae</taxon>
        <taxon>Hypocreales</taxon>
        <taxon>Cordycipitaceae</taxon>
        <taxon>Beauveria</taxon>
        <taxon>Beauveria brongniartii</taxon>
    </lineage>
</organism>
<evidence type="ECO:0000313" key="3">
    <source>
        <dbReference type="Proteomes" id="UP000076863"/>
    </source>
</evidence>
<sequence>MPDLQSARLVDFVGKVPIDQAAVDYFSTVPHAGAYLDRSRDLLPVPFYSRSPKTDAADTFFGETIKSPDTIPHALLLLRGSIARLEYKFDDSSSSSSSSSASSSSGQPDTVALFQLGIKLNGYRDTTHGGVLASLLDEVVGYNVDGLCGCIEAQQGSGASRNRLYTAYLNTTYKRPVSPGVYAVESGLVRRDGRKWFLEGRIVGAEGVVHTEAQVLYIQSRDGVL</sequence>
<accession>A0A166YI19</accession>
<dbReference type="SUPFAM" id="SSF54637">
    <property type="entry name" value="Thioesterase/thiol ester dehydrase-isomerase"/>
    <property type="match status" value="1"/>
</dbReference>
<dbReference type="OrthoDB" id="506431at2759"/>
<keyword evidence="3" id="KW-1185">Reference proteome</keyword>
<feature type="domain" description="Thioesterase" evidence="1">
    <location>
        <begin position="126"/>
        <end position="207"/>
    </location>
</feature>
<dbReference type="InterPro" id="IPR006683">
    <property type="entry name" value="Thioestr_dom"/>
</dbReference>
<name>A0A166YI19_9HYPO</name>
<protein>
    <submittedName>
        <fullName evidence="2">Thioesterase family protein</fullName>
    </submittedName>
</protein>
<dbReference type="Proteomes" id="UP000076863">
    <property type="component" value="Unassembled WGS sequence"/>
</dbReference>
<dbReference type="PANTHER" id="PTHR47260">
    <property type="entry name" value="UPF0644 PROTEIN PB2B4.06"/>
    <property type="match status" value="1"/>
</dbReference>
<dbReference type="InterPro" id="IPR029069">
    <property type="entry name" value="HotDog_dom_sf"/>
</dbReference>